<evidence type="ECO:0000313" key="12">
    <source>
        <dbReference type="EMBL" id="KFD55562.1"/>
    </source>
</evidence>
<accession>A0A085MEB6</accession>
<dbReference type="InterPro" id="IPR018097">
    <property type="entry name" value="EGF_Ca-bd_CS"/>
</dbReference>
<feature type="domain" description="EGF-like" evidence="10">
    <location>
        <begin position="2298"/>
        <end position="2335"/>
    </location>
</feature>
<keyword evidence="8" id="KW-0472">Membrane</keyword>
<proteinExistence type="predicted"/>
<gene>
    <name evidence="12" type="ORF">M513_03614</name>
</gene>
<name>A0A085MEB6_9BILA</name>
<dbReference type="InterPro" id="IPR001881">
    <property type="entry name" value="EGF-like_Ca-bd_dom"/>
</dbReference>
<dbReference type="Pfam" id="PF12661">
    <property type="entry name" value="hEGF"/>
    <property type="match status" value="2"/>
</dbReference>
<keyword evidence="4 6" id="KW-1015">Disulfide bond</keyword>
<feature type="domain" description="EGF-like" evidence="10">
    <location>
        <begin position="1210"/>
        <end position="1249"/>
    </location>
</feature>
<feature type="domain" description="EGF-like" evidence="10">
    <location>
        <begin position="397"/>
        <end position="436"/>
    </location>
</feature>
<dbReference type="EMBL" id="KL363199">
    <property type="protein sequence ID" value="KFD55562.1"/>
    <property type="molecule type" value="Genomic_DNA"/>
</dbReference>
<dbReference type="Pfam" id="PF25314">
    <property type="entry name" value="TNFR_nem"/>
    <property type="match status" value="4"/>
</dbReference>
<dbReference type="Gene3D" id="3.40.50.410">
    <property type="entry name" value="von Willebrand factor, type A domain"/>
    <property type="match status" value="1"/>
</dbReference>
<feature type="disulfide bond" evidence="6">
    <location>
        <begin position="2519"/>
        <end position="2528"/>
    </location>
</feature>
<evidence type="ECO:0000259" key="11">
    <source>
        <dbReference type="PROSITE" id="PS50234"/>
    </source>
</evidence>
<feature type="domain" description="EGF-like" evidence="10">
    <location>
        <begin position="1461"/>
        <end position="1500"/>
    </location>
</feature>
<dbReference type="CDD" id="cd00054">
    <property type="entry name" value="EGF_CA"/>
    <property type="match status" value="7"/>
</dbReference>
<feature type="domain" description="EGF-like" evidence="10">
    <location>
        <begin position="1362"/>
        <end position="1401"/>
    </location>
</feature>
<dbReference type="InterPro" id="IPR036465">
    <property type="entry name" value="vWFA_dom_sf"/>
</dbReference>
<feature type="domain" description="EGF-like" evidence="10">
    <location>
        <begin position="702"/>
        <end position="741"/>
    </location>
</feature>
<dbReference type="SUPFAM" id="SSF57196">
    <property type="entry name" value="EGF/Laminin"/>
    <property type="match status" value="1"/>
</dbReference>
<feature type="domain" description="SEA" evidence="9">
    <location>
        <begin position="1781"/>
        <end position="1905"/>
    </location>
</feature>
<dbReference type="SMART" id="SM00181">
    <property type="entry name" value="EGF"/>
    <property type="match status" value="26"/>
</dbReference>
<keyword evidence="1 6" id="KW-0245">EGF-like domain</keyword>
<dbReference type="InterPro" id="IPR013032">
    <property type="entry name" value="EGF-like_CS"/>
</dbReference>
<dbReference type="InterPro" id="IPR056590">
    <property type="entry name" value="Mua-3/Mup-4_EGF"/>
</dbReference>
<reference evidence="12 13" key="1">
    <citation type="journal article" date="2014" name="Nat. Genet.">
        <title>Genome and transcriptome of the porcine whipworm Trichuris suis.</title>
        <authorList>
            <person name="Jex A.R."/>
            <person name="Nejsum P."/>
            <person name="Schwarz E.M."/>
            <person name="Hu L."/>
            <person name="Young N.D."/>
            <person name="Hall R.S."/>
            <person name="Korhonen P.K."/>
            <person name="Liao S."/>
            <person name="Thamsborg S."/>
            <person name="Xia J."/>
            <person name="Xu P."/>
            <person name="Wang S."/>
            <person name="Scheerlinck J.P."/>
            <person name="Hofmann A."/>
            <person name="Sternberg P.W."/>
            <person name="Wang J."/>
            <person name="Gasser R.B."/>
        </authorList>
    </citation>
    <scope>NUCLEOTIDE SEQUENCE [LARGE SCALE GENOMIC DNA]</scope>
    <source>
        <strain evidence="12">DCEP-RM93M</strain>
    </source>
</reference>
<evidence type="ECO:0000256" key="5">
    <source>
        <dbReference type="ARBA" id="ARBA00023180"/>
    </source>
</evidence>
<dbReference type="SMART" id="SM00327">
    <property type="entry name" value="VWA"/>
    <property type="match status" value="1"/>
</dbReference>
<evidence type="ECO:0000259" key="9">
    <source>
        <dbReference type="PROSITE" id="PS50024"/>
    </source>
</evidence>
<dbReference type="PROSITE" id="PS01187">
    <property type="entry name" value="EGF_CA"/>
    <property type="match status" value="1"/>
</dbReference>
<feature type="domain" description="EGF-like" evidence="10">
    <location>
        <begin position="1159"/>
        <end position="1198"/>
    </location>
</feature>
<evidence type="ECO:0000256" key="6">
    <source>
        <dbReference type="PROSITE-ProRule" id="PRU00076"/>
    </source>
</evidence>
<dbReference type="SMART" id="SM00200">
    <property type="entry name" value="SEA"/>
    <property type="match status" value="3"/>
</dbReference>
<dbReference type="FunFam" id="3.40.50.410:FF:000047">
    <property type="entry name" value="von Willebrand factor A domain containing 2"/>
    <property type="match status" value="1"/>
</dbReference>
<dbReference type="InterPro" id="IPR009030">
    <property type="entry name" value="Growth_fac_rcpt_cys_sf"/>
</dbReference>
<dbReference type="InterPro" id="IPR049883">
    <property type="entry name" value="NOTCH1_EGF-like"/>
</dbReference>
<feature type="domain" description="EGF-like" evidence="10">
    <location>
        <begin position="1509"/>
        <end position="1548"/>
    </location>
</feature>
<dbReference type="Pfam" id="PF00008">
    <property type="entry name" value="EGF"/>
    <property type="match status" value="3"/>
</dbReference>
<dbReference type="PROSITE" id="PS50026">
    <property type="entry name" value="EGF_3"/>
    <property type="match status" value="17"/>
</dbReference>
<feature type="domain" description="EGF-like" evidence="10">
    <location>
        <begin position="1109"/>
        <end position="1147"/>
    </location>
</feature>
<feature type="domain" description="EGF-like" evidence="10">
    <location>
        <begin position="601"/>
        <end position="639"/>
    </location>
</feature>
<dbReference type="SUPFAM" id="SSF57184">
    <property type="entry name" value="Growth factor receptor domain"/>
    <property type="match status" value="1"/>
</dbReference>
<feature type="domain" description="EGF-like" evidence="10">
    <location>
        <begin position="501"/>
        <end position="540"/>
    </location>
</feature>
<organism evidence="12 13">
    <name type="scientific">Trichuris suis</name>
    <name type="common">pig whipworm</name>
    <dbReference type="NCBI Taxonomy" id="68888"/>
    <lineage>
        <taxon>Eukaryota</taxon>
        <taxon>Metazoa</taxon>
        <taxon>Ecdysozoa</taxon>
        <taxon>Nematoda</taxon>
        <taxon>Enoplea</taxon>
        <taxon>Dorylaimia</taxon>
        <taxon>Trichinellida</taxon>
        <taxon>Trichuridae</taxon>
        <taxon>Trichuris</taxon>
    </lineage>
</organism>
<evidence type="ECO:0000313" key="13">
    <source>
        <dbReference type="Proteomes" id="UP000030764"/>
    </source>
</evidence>
<dbReference type="Pfam" id="PF23427">
    <property type="entry name" value="EGF_4"/>
    <property type="match status" value="1"/>
</dbReference>
<feature type="domain" description="EGF-like" evidence="10">
    <location>
        <begin position="2451"/>
        <end position="2493"/>
    </location>
</feature>
<feature type="domain" description="VWFA" evidence="11">
    <location>
        <begin position="762"/>
        <end position="938"/>
    </location>
</feature>
<evidence type="ECO:0000256" key="3">
    <source>
        <dbReference type="ARBA" id="ARBA00022737"/>
    </source>
</evidence>
<keyword evidence="5" id="KW-0325">Glycoprotein</keyword>
<dbReference type="GO" id="GO:0005509">
    <property type="term" value="F:calcium ion binding"/>
    <property type="evidence" value="ECO:0007669"/>
    <property type="project" value="InterPro"/>
</dbReference>
<protein>
    <recommendedName>
        <fullName evidence="14">EGF-like domain protein</fullName>
    </recommendedName>
</protein>
<keyword evidence="2" id="KW-0732">Signal</keyword>
<evidence type="ECO:0000256" key="1">
    <source>
        <dbReference type="ARBA" id="ARBA00022536"/>
    </source>
</evidence>
<dbReference type="SMART" id="SM00179">
    <property type="entry name" value="EGF_CA"/>
    <property type="match status" value="17"/>
</dbReference>
<dbReference type="Pfam" id="PF00092">
    <property type="entry name" value="VWA"/>
    <property type="match status" value="1"/>
</dbReference>
<dbReference type="Pfam" id="PF25478">
    <property type="entry name" value="EGF_Mua-3"/>
    <property type="match status" value="1"/>
</dbReference>
<keyword evidence="13" id="KW-1185">Reference proteome</keyword>
<evidence type="ECO:0000256" key="7">
    <source>
        <dbReference type="SAM" id="MobiDB-lite"/>
    </source>
</evidence>
<sequence>MPHESTEKVGKVYFKKTDSEKENTSVIGGAATDQYAQFVRTLFGRNTNNRPIGSLLSQFYDDEYGPAVSATAQLKADVLLDKTNTNELYMPVDLSCSLSDQISQADQLTSTDFHVYQPTASRLAALNRNGTLHQRSNHSTYHGLGGSDDYSDSLLQDYSPDNVEKGRRRKPIILDYGSLGSSSSSPYLHLNHRYIGKGDSRIIGSEFVMLNLRKNDDFLAKVDETLMKARECFVVMGSGRLKDCQFRPPRLGYPVHLNLRKHDRPVVMALLMLRLPTVFLFAVLLPCITSPVDAQYTAASPACSSSQSTPSTFAEQLVTVCHPVGAWEQGFVSGSYSQMSTSGKNPFLRPEFRVPCNVRDPLACNTSLLEVCTFNSGAYGCTCPPNYSRLPDGRCKVANECFERSMNNCSANAICIDEIESYRCQCKPGFTDISPDRSRLPGRICVVVEAQCSSPGRYGIDCDPNAQCVDTPKGFTCKCNAGFVDTSEYVNMKPGRKCSKEINECADTKLNDCHPNATCVDTKIGYTCRCHVGYIDVSPNVACYPGRDCILPKPSESPDRICSPNAVHPCPSGETCTPVGTVYRCKCPAQAKRLESGRCAVVDNCRSGQTLCDPNASCINLIDGYTCQCNSGYKDISPDPIKKPGRKCTQLINECTVPWMNDCSPFAECVDTTESYMCQCKAGYVDVSSVYGLQPGRQCTNVTDMCADPSLNSCDPEAICIKKPDGYICVCPDGYRDVSSNAKLPPGRVCTIQTLCPMQPTDLVFLIDGSGSIGTEIFYRYVLRFVHDFVTLFEINPQKTRVGIVQYTGHVKSEFFLGQHTDIDKLQNAIRNIRYIGGLTKTGAAIEFMTRKTFTEQMGARSKDPSVYRIGVVITDGRAQDEVTGPADEARRHNISLYAVGVTNHVLKSELIQIAGSRDRVFIVGSFTDLNTRLRAKIQKEMCKDETVVVERPTQKCATSETDIESMCDRSRNEVCVHGTCGCSAGFCKDIKTGECGTPLCNPELPSSCPYPFVCKITIYGDARCACPADHVCHPQERTCIKPSFQYECKENEEFNYGSGKCEPKGTFCKPVCDPRKKEECRPDPHAPSRLACQCPDKYHRDPDTGICQINECAHQLHDCSPFATCTDTFDGFICTCSPGFIDESPDRVNKPGRKCTKPMNPCESGRHNCSPNAKCYPTATGGFTCQCKEGYLDVSPNVQQASGIVCKQKVNECADKRLNNCSENAVCTDTDTGYLCHCKSGFRDLSPLQLPGRKCVQDICQIPEYNDCWRGRCRTIDAEKGQYACEPCPSGFMDKSPDPNLPGRICVPKKSPCSDTSQNDCSHYASCIEVGEHGYSCQCRDGYEDVSPDPKKKPGRVCEPVVDPCRDQGLNECDVNALCEKRRRGYTCTCKTGYKDTSPDKTNYPGRHCTRLVNECEHYQMNNCSRYANCIDQEDGYTCQCIPGYHDNNPRMPGRECTLIINECQSPNLNDCHPKADCEDLLVGYKCRCRPPYVDHSPNPEKPGRVCKYNECLDPALNDCDPNAECQDTDTSYVCFCKEGYQDMDVTKPGRNCMQVTTRTTPVTEQPCDIQCASRLCCSSRGEVCLRGKCSCPPGFGRSTQNDNCVAVDAVVIPVVVDRFGESPLVWSSTFTDTTSPRFMEFADLFSHGINQAIDKTSVQPFYVDTTVTEVKNSKHVNQQLPEGLLVEAKVNVLRGSSSQEEICKELEKSIEKAGHKIGTTNLYTPETYSICKPPKQTPEEPLCGEKRCDTSLGEVCIGKQVCACPYGQGRHAPNDHCQDIIGIHLPLLVRRKNQEILHYNRSYAESSSEPYKTIVKTFHNGIGKAFERTNLWSQYAGNEVRDIRDPSQMNSTWKNGLWFEFTTYFLKGFEPSPAEAWQQLFASIKQTGYSIGGTDLYIDENQPPFACYQHQCDKKAILIDRGDGACACKCPSGYVDKDVLHPGTYCVPMIPTAPPLTTLPPNCGEKHCYSSLSEICVGGECVCPEGMSRRLVGQPCIQIEKFEIPIIVDRWASMPLQWSTVYDHDNDPRFIEMHNVYLSAFGQAVKAIPELDSSTVSFEVQSIKDPSKTYSTVGSGLLFNTTVNTSPGSIDKEQFCKKIFEQIKAANGKLGSSKLHVDTSVDSCAPLPKPATELPCGATHCKADLGEVCIGGRICSCPFGYGRKHPGDQCVETLPISMPLWVIRRNQDPLYYGKNYSDADSPLRKAIVEMFEDGIKKAYGRTSLSGNFVDVAVRDIQNPSNINETFNKGLWFEFIVHFTPLASFTAANAHKELLQSIRGTGYSIGGTELYINEWQPSLACYKNDCFKGGLCIPLEDGSYTCRCPPKYEDKRPSQPGRMCTMVSNPCSDKSLNTCDPNAECVFISGGEYRCECKPGYVEPFGFAGPRGTKCVYDLCADLPFCKEKNATCVNFGDRADCQCLDGYLDIRKSPVSTRAQLGLDDVFCLKPSDTDRCALGLHNCLPPAVCIGGKGEAPQCRCPDGSLTFEGVLCREKLDTCAECNYHGDCIFKDNQTTCQCHDWYTGEKCTTDVRIILVIIFAIIFFLLTLLCCLYFCLKCHCIRNRGLIYREMGASSGSEGLSAGYGRDSDFYTDFSIPRAKLKEPPMKGYTNAAADAGADRRMMQYLEGEGRQGDEQVGSETIAFSDVAQGIPGRCDAYRDDMSESSEYSSASYQEEIRRKVTRDTTRTITTKTTNASGVTTTTTAAFNVYPPEAITEAKGAGSQSYAKSFISRQSAASAYDDEQDFSSTEYDEAASDTSSQILGTLRKSERLNSAILIICPFSKHMTQKRLSRDPTKWFLTKWAMVELNDLSLKVAERRCQNKHINAELQKHELANPQGFEYALRNRCSQYPLVNRRPLRWLC</sequence>
<dbReference type="PROSITE" id="PS00010">
    <property type="entry name" value="ASX_HYDROXYL"/>
    <property type="match status" value="9"/>
</dbReference>
<feature type="compositionally biased region" description="Low complexity" evidence="7">
    <location>
        <begin position="2666"/>
        <end position="2675"/>
    </location>
</feature>
<dbReference type="PROSITE" id="PS50024">
    <property type="entry name" value="SEA"/>
    <property type="match status" value="2"/>
</dbReference>
<feature type="region of interest" description="Disordered" evidence="7">
    <location>
        <begin position="2658"/>
        <end position="2681"/>
    </location>
</feature>
<evidence type="ECO:0000256" key="2">
    <source>
        <dbReference type="ARBA" id="ARBA00022729"/>
    </source>
</evidence>
<dbReference type="PROSITE" id="PS50234">
    <property type="entry name" value="VWFA"/>
    <property type="match status" value="1"/>
</dbReference>
<evidence type="ECO:0000256" key="8">
    <source>
        <dbReference type="SAM" id="Phobius"/>
    </source>
</evidence>
<dbReference type="Proteomes" id="UP000030764">
    <property type="component" value="Unassembled WGS sequence"/>
</dbReference>
<keyword evidence="8" id="KW-0812">Transmembrane</keyword>
<keyword evidence="8" id="KW-1133">Transmembrane helix</keyword>
<feature type="domain" description="EGF-like" evidence="10">
    <location>
        <begin position="1413"/>
        <end position="1452"/>
    </location>
</feature>
<evidence type="ECO:0000256" key="4">
    <source>
        <dbReference type="ARBA" id="ARBA00023157"/>
    </source>
</evidence>
<feature type="domain" description="SEA" evidence="9">
    <location>
        <begin position="2174"/>
        <end position="2298"/>
    </location>
</feature>
<keyword evidence="3" id="KW-0677">Repeat</keyword>
<dbReference type="Gene3D" id="2.10.25.10">
    <property type="entry name" value="Laminin"/>
    <property type="match status" value="14"/>
</dbReference>
<dbReference type="Gene3D" id="2.90.20.10">
    <property type="entry name" value="Plasmodium vivax P25 domain"/>
    <property type="match status" value="1"/>
</dbReference>
<comment type="caution">
    <text evidence="6">Lacks conserved residue(s) required for the propagation of feature annotation.</text>
</comment>
<evidence type="ECO:0008006" key="14">
    <source>
        <dbReference type="Google" id="ProtNLM"/>
    </source>
</evidence>
<feature type="domain" description="EGF-like" evidence="10">
    <location>
        <begin position="2344"/>
        <end position="2384"/>
    </location>
</feature>
<dbReference type="PRINTS" id="PR00453">
    <property type="entry name" value="VWFADOMAIN"/>
</dbReference>
<feature type="domain" description="EGF-like" evidence="10">
    <location>
        <begin position="651"/>
        <end position="690"/>
    </location>
</feature>
<dbReference type="InterPro" id="IPR000152">
    <property type="entry name" value="EGF-type_Asp/Asn_hydroxyl_site"/>
</dbReference>
<feature type="transmembrane region" description="Helical" evidence="8">
    <location>
        <begin position="2534"/>
        <end position="2557"/>
    </location>
</feature>
<dbReference type="SUPFAM" id="SSF53300">
    <property type="entry name" value="vWA-like"/>
    <property type="match status" value="1"/>
</dbReference>
<feature type="domain" description="EGF-like" evidence="10">
    <location>
        <begin position="1310"/>
        <end position="1350"/>
    </location>
</feature>
<dbReference type="InterPro" id="IPR057353">
    <property type="entry name" value="TNFR_nem"/>
</dbReference>
<evidence type="ECO:0000259" key="10">
    <source>
        <dbReference type="PROSITE" id="PS50026"/>
    </source>
</evidence>
<dbReference type="InterPro" id="IPR000082">
    <property type="entry name" value="SEA_dom"/>
</dbReference>
<dbReference type="PROSITE" id="PS00022">
    <property type="entry name" value="EGF_1"/>
    <property type="match status" value="1"/>
</dbReference>
<dbReference type="Pfam" id="PF07645">
    <property type="entry name" value="EGF_CA"/>
    <property type="match status" value="9"/>
</dbReference>
<dbReference type="PANTHER" id="PTHR24039">
    <property type="entry name" value="FIBRILLIN-RELATED"/>
    <property type="match status" value="1"/>
</dbReference>
<dbReference type="InterPro" id="IPR000742">
    <property type="entry name" value="EGF"/>
</dbReference>
<feature type="domain" description="EGF-like" evidence="10">
    <location>
        <begin position="2495"/>
        <end position="2529"/>
    </location>
</feature>
<dbReference type="InterPro" id="IPR002035">
    <property type="entry name" value="VWF_A"/>
</dbReference>